<dbReference type="Proteomes" id="UP001321453">
    <property type="component" value="Unassembled WGS sequence"/>
</dbReference>
<comment type="caution">
    <text evidence="2">The sequence shown here is derived from an EMBL/GenBank/DDBJ whole genome shotgun (WGS) entry which is preliminary data.</text>
</comment>
<accession>A0ABT7S4T8</accession>
<protein>
    <submittedName>
        <fullName evidence="2">HDOD domain-containing protein</fullName>
    </submittedName>
</protein>
<evidence type="ECO:0000313" key="2">
    <source>
        <dbReference type="EMBL" id="MDM7830529.1"/>
    </source>
</evidence>
<dbReference type="SUPFAM" id="SSF141868">
    <property type="entry name" value="EAL domain-like"/>
    <property type="match status" value="1"/>
</dbReference>
<dbReference type="SUPFAM" id="SSF109604">
    <property type="entry name" value="HD-domain/PDEase-like"/>
    <property type="match status" value="1"/>
</dbReference>
<dbReference type="RefSeq" id="WP_289445567.1">
    <property type="nucleotide sequence ID" value="NZ_JAUCGR010000001.1"/>
</dbReference>
<sequence length="403" mass="42394">MSSSSRVAIQRQALVHGDGSLFGYAVRASVTDPQDTATVMTPAAEERLADEAYAATDFRQLVGDRPVLLRMGSRMLQGHEPLPATPRALVAEVPSAVARTEGADELVASLRDRGVGVALAGYTASLAEDELLPLADLVKIDLRRDREHLADLVGRIHDGGAWAVGEHATTRERSALASELGIDLVQRPLIQRQEPGRGRALSAGEVQHLELVRLLAAEVPDHAQVVRAVSFDPELSMRVLQVVNASATGLSHHVDSLPRAVGLLGPRRLGTLVSSMLVGSEPAPVDVLWSVLTRALACWRLASNDDAAYTVGMLSAMAGALDVSIESVVERSGVSAELARGLRGQGGFYGSVLDAAMGHEADDPAAVRAAGFNPIEVARTYLRAMPEALSAATAMGAGVQQAA</sequence>
<dbReference type="EMBL" id="JAUCGR010000001">
    <property type="protein sequence ID" value="MDM7830529.1"/>
    <property type="molecule type" value="Genomic_DNA"/>
</dbReference>
<evidence type="ECO:0000259" key="1">
    <source>
        <dbReference type="PROSITE" id="PS51833"/>
    </source>
</evidence>
<reference evidence="2 3" key="1">
    <citation type="submission" date="2023-06" db="EMBL/GenBank/DDBJ databases">
        <title>Cellulomonas sp. MW9 Whole genome sequence.</title>
        <authorList>
            <person name="Park S."/>
        </authorList>
    </citation>
    <scope>NUCLEOTIDE SEQUENCE [LARGE SCALE GENOMIC DNA]</scope>
    <source>
        <strain evidence="2 3">MW9</strain>
    </source>
</reference>
<dbReference type="Gene3D" id="1.10.3210.10">
    <property type="entry name" value="Hypothetical protein af1432"/>
    <property type="match status" value="1"/>
</dbReference>
<keyword evidence="3" id="KW-1185">Reference proteome</keyword>
<dbReference type="Pfam" id="PF08668">
    <property type="entry name" value="HDOD"/>
    <property type="match status" value="1"/>
</dbReference>
<organism evidence="2 3">
    <name type="scientific">Cellulomonas edaphi</name>
    <dbReference type="NCBI Taxonomy" id="3053468"/>
    <lineage>
        <taxon>Bacteria</taxon>
        <taxon>Bacillati</taxon>
        <taxon>Actinomycetota</taxon>
        <taxon>Actinomycetes</taxon>
        <taxon>Micrococcales</taxon>
        <taxon>Cellulomonadaceae</taxon>
        <taxon>Cellulomonas</taxon>
    </lineage>
</organism>
<evidence type="ECO:0000313" key="3">
    <source>
        <dbReference type="Proteomes" id="UP001321453"/>
    </source>
</evidence>
<dbReference type="InterPro" id="IPR035919">
    <property type="entry name" value="EAL_sf"/>
</dbReference>
<proteinExistence type="predicted"/>
<dbReference type="InterPro" id="IPR013976">
    <property type="entry name" value="HDOD"/>
</dbReference>
<gene>
    <name evidence="2" type="ORF">QRT05_04230</name>
</gene>
<feature type="domain" description="HDOD" evidence="1">
    <location>
        <begin position="201"/>
        <end position="403"/>
    </location>
</feature>
<dbReference type="PROSITE" id="PS51833">
    <property type="entry name" value="HDOD"/>
    <property type="match status" value="1"/>
</dbReference>
<name>A0ABT7S4T8_9CELL</name>